<keyword evidence="3" id="KW-1185">Reference proteome</keyword>
<name>A0AAD9FP79_PAPLA</name>
<protein>
    <recommendedName>
        <fullName evidence="4">DUF4050 domain-containing protein</fullName>
    </recommendedName>
</protein>
<feature type="compositionally biased region" description="Basic and acidic residues" evidence="1">
    <location>
        <begin position="21"/>
        <end position="32"/>
    </location>
</feature>
<feature type="compositionally biased region" description="Polar residues" evidence="1">
    <location>
        <begin position="33"/>
        <end position="42"/>
    </location>
</feature>
<feature type="compositionally biased region" description="Acidic residues" evidence="1">
    <location>
        <begin position="201"/>
        <end position="210"/>
    </location>
</feature>
<evidence type="ECO:0000256" key="1">
    <source>
        <dbReference type="SAM" id="MobiDB-lite"/>
    </source>
</evidence>
<gene>
    <name evidence="2" type="ORF">DB88DRAFT_275956</name>
</gene>
<evidence type="ECO:0008006" key="4">
    <source>
        <dbReference type="Google" id="ProtNLM"/>
    </source>
</evidence>
<sequence length="218" mass="24064">MLQDDNPDQTIGSGAIAGPSRSRDPRATREPQVDSSGQTKQIPSYGLPFFEYRRSLFLAGQPIPTPPSPLPDTYTVPIDYPKPVPYTPRPCDPDSAIGRLETLLREPGAEETEKAWRSGVGGVHDHLTNKRRFTKPIRLGLVIKVLRAGWIKDGTWPIDPRTNRAIKPPSDSPSPEPLELAPENGTGQSQASLKVQKMDKDDGEWVDEMEAQASHQPK</sequence>
<organism evidence="2 3">
    <name type="scientific">Papiliotrema laurentii</name>
    <name type="common">Cryptococcus laurentii</name>
    <dbReference type="NCBI Taxonomy" id="5418"/>
    <lineage>
        <taxon>Eukaryota</taxon>
        <taxon>Fungi</taxon>
        <taxon>Dikarya</taxon>
        <taxon>Basidiomycota</taxon>
        <taxon>Agaricomycotina</taxon>
        <taxon>Tremellomycetes</taxon>
        <taxon>Tremellales</taxon>
        <taxon>Rhynchogastremaceae</taxon>
        <taxon>Papiliotrema</taxon>
    </lineage>
</organism>
<evidence type="ECO:0000313" key="3">
    <source>
        <dbReference type="Proteomes" id="UP001182556"/>
    </source>
</evidence>
<accession>A0AAD9FP79</accession>
<dbReference type="Proteomes" id="UP001182556">
    <property type="component" value="Unassembled WGS sequence"/>
</dbReference>
<proteinExistence type="predicted"/>
<feature type="region of interest" description="Disordered" evidence="1">
    <location>
        <begin position="157"/>
        <end position="218"/>
    </location>
</feature>
<feature type="region of interest" description="Disordered" evidence="1">
    <location>
        <begin position="1"/>
        <end position="46"/>
    </location>
</feature>
<evidence type="ECO:0000313" key="2">
    <source>
        <dbReference type="EMBL" id="KAK1924284.1"/>
    </source>
</evidence>
<dbReference type="AlphaFoldDB" id="A0AAD9FP79"/>
<comment type="caution">
    <text evidence="2">The sequence shown here is derived from an EMBL/GenBank/DDBJ whole genome shotgun (WGS) entry which is preliminary data.</text>
</comment>
<dbReference type="EMBL" id="JAODAN010000005">
    <property type="protein sequence ID" value="KAK1924284.1"/>
    <property type="molecule type" value="Genomic_DNA"/>
</dbReference>
<reference evidence="2" key="1">
    <citation type="submission" date="2023-02" db="EMBL/GenBank/DDBJ databases">
        <title>Identification and recombinant expression of a fungal hydrolase from Papiliotrema laurentii that hydrolyzes apple cutin and clears colloidal polyester polyurethane.</title>
        <authorList>
            <consortium name="DOE Joint Genome Institute"/>
            <person name="Roman V.A."/>
            <person name="Bojanowski C."/>
            <person name="Crable B.R."/>
            <person name="Wagner D.N."/>
            <person name="Hung C.S."/>
            <person name="Nadeau L.J."/>
            <person name="Schratz L."/>
            <person name="Haridas S."/>
            <person name="Pangilinan J."/>
            <person name="Lipzen A."/>
            <person name="Na H."/>
            <person name="Yan M."/>
            <person name="Ng V."/>
            <person name="Grigoriev I.V."/>
            <person name="Spatafora J.W."/>
            <person name="Barlow D."/>
            <person name="Biffinger J."/>
            <person name="Kelley-Loughnane N."/>
            <person name="Varaljay V.A."/>
            <person name="Crookes-Goodson W.J."/>
        </authorList>
    </citation>
    <scope>NUCLEOTIDE SEQUENCE</scope>
    <source>
        <strain evidence="2">5307AH</strain>
    </source>
</reference>